<evidence type="ECO:0000313" key="1">
    <source>
        <dbReference type="EMBL" id="CAG8723200.1"/>
    </source>
</evidence>
<dbReference type="EMBL" id="CAJVPU010033736">
    <property type="protein sequence ID" value="CAG8723200.1"/>
    <property type="molecule type" value="Genomic_DNA"/>
</dbReference>
<protein>
    <submittedName>
        <fullName evidence="1">12965_t:CDS:1</fullName>
    </submittedName>
</protein>
<organism evidence="1 2">
    <name type="scientific">Dentiscutata heterogama</name>
    <dbReference type="NCBI Taxonomy" id="1316150"/>
    <lineage>
        <taxon>Eukaryota</taxon>
        <taxon>Fungi</taxon>
        <taxon>Fungi incertae sedis</taxon>
        <taxon>Mucoromycota</taxon>
        <taxon>Glomeromycotina</taxon>
        <taxon>Glomeromycetes</taxon>
        <taxon>Diversisporales</taxon>
        <taxon>Gigasporaceae</taxon>
        <taxon>Dentiscutata</taxon>
    </lineage>
</organism>
<dbReference type="Proteomes" id="UP000789702">
    <property type="component" value="Unassembled WGS sequence"/>
</dbReference>
<sequence length="72" mass="8111">VAIPLSKENQEKKINVEINIKEELGGEKLGYFEIIKNHFDKSSTYIQIIVQPPATTGKCLPMFYLLDKGISS</sequence>
<gene>
    <name evidence="1" type="ORF">DHETER_LOCUS12953</name>
</gene>
<proteinExistence type="predicted"/>
<reference evidence="1" key="1">
    <citation type="submission" date="2021-06" db="EMBL/GenBank/DDBJ databases">
        <authorList>
            <person name="Kallberg Y."/>
            <person name="Tangrot J."/>
            <person name="Rosling A."/>
        </authorList>
    </citation>
    <scope>NUCLEOTIDE SEQUENCE</scope>
    <source>
        <strain evidence="1">IL203A</strain>
    </source>
</reference>
<comment type="caution">
    <text evidence="1">The sequence shown here is derived from an EMBL/GenBank/DDBJ whole genome shotgun (WGS) entry which is preliminary data.</text>
</comment>
<feature type="non-terminal residue" evidence="1">
    <location>
        <position position="1"/>
    </location>
</feature>
<accession>A0ACA9PZP8</accession>
<name>A0ACA9PZP8_9GLOM</name>
<evidence type="ECO:0000313" key="2">
    <source>
        <dbReference type="Proteomes" id="UP000789702"/>
    </source>
</evidence>
<feature type="non-terminal residue" evidence="1">
    <location>
        <position position="72"/>
    </location>
</feature>
<keyword evidence="2" id="KW-1185">Reference proteome</keyword>